<proteinExistence type="predicted"/>
<protein>
    <submittedName>
        <fullName evidence="1">Cadherin_4 domain-containing protein</fullName>
    </submittedName>
</protein>
<dbReference type="AlphaFoldDB" id="A0A183EP27"/>
<accession>A0A183EP27</accession>
<name>A0A183EP27_9BILA</name>
<reference evidence="1" key="1">
    <citation type="submission" date="2016-06" db="UniProtKB">
        <authorList>
            <consortium name="WormBaseParasite"/>
        </authorList>
    </citation>
    <scope>IDENTIFICATION</scope>
</reference>
<sequence length="139" mass="14568">LQFVPAMLPATSFLPTQQVTYVTSSASNGNGAISGPSRVTATSSSMVVMNDNQNDQQHNATSELERTADSRMNAAAIASTIKGAMTTAATDTVPQQLILRSTGLGSLQRKTIYAFADIAAIHDNNGELYSTTDDGHATC</sequence>
<dbReference type="WBParaSite" id="GPUH_0002274501-mRNA-1">
    <property type="protein sequence ID" value="GPUH_0002274501-mRNA-1"/>
    <property type="gene ID" value="GPUH_0002274501"/>
</dbReference>
<organism evidence="1">
    <name type="scientific">Gongylonema pulchrum</name>
    <dbReference type="NCBI Taxonomy" id="637853"/>
    <lineage>
        <taxon>Eukaryota</taxon>
        <taxon>Metazoa</taxon>
        <taxon>Ecdysozoa</taxon>
        <taxon>Nematoda</taxon>
        <taxon>Chromadorea</taxon>
        <taxon>Rhabditida</taxon>
        <taxon>Spirurina</taxon>
        <taxon>Spiruromorpha</taxon>
        <taxon>Spiruroidea</taxon>
        <taxon>Gongylonematidae</taxon>
        <taxon>Gongylonema</taxon>
    </lineage>
</organism>
<evidence type="ECO:0000313" key="1">
    <source>
        <dbReference type="WBParaSite" id="GPUH_0002274501-mRNA-1"/>
    </source>
</evidence>